<protein>
    <recommendedName>
        <fullName evidence="1">DUF559 domain-containing protein</fullName>
    </recommendedName>
</protein>
<proteinExistence type="predicted"/>
<dbReference type="SUPFAM" id="SSF52980">
    <property type="entry name" value="Restriction endonuclease-like"/>
    <property type="match status" value="1"/>
</dbReference>
<name>A0A6C0IDH3_9ZZZZ</name>
<dbReference type="EMBL" id="MN740163">
    <property type="protein sequence ID" value="QHT91138.1"/>
    <property type="molecule type" value="Genomic_DNA"/>
</dbReference>
<evidence type="ECO:0000259" key="1">
    <source>
        <dbReference type="Pfam" id="PF04480"/>
    </source>
</evidence>
<feature type="domain" description="DUF559" evidence="1">
    <location>
        <begin position="264"/>
        <end position="368"/>
    </location>
</feature>
<dbReference type="InterPro" id="IPR011335">
    <property type="entry name" value="Restrct_endonuc-II-like"/>
</dbReference>
<dbReference type="InterPro" id="IPR007569">
    <property type="entry name" value="DUF559"/>
</dbReference>
<reference evidence="2" key="1">
    <citation type="journal article" date="2020" name="Nature">
        <title>Giant virus diversity and host interactions through global metagenomics.</title>
        <authorList>
            <person name="Schulz F."/>
            <person name="Roux S."/>
            <person name="Paez-Espino D."/>
            <person name="Jungbluth S."/>
            <person name="Walsh D.A."/>
            <person name="Denef V.J."/>
            <person name="McMahon K.D."/>
            <person name="Konstantinidis K.T."/>
            <person name="Eloe-Fadrosh E.A."/>
            <person name="Kyrpides N.C."/>
            <person name="Woyke T."/>
        </authorList>
    </citation>
    <scope>NUCLEOTIDE SEQUENCE</scope>
    <source>
        <strain evidence="2">GVMAG-M-3300023184-72</strain>
    </source>
</reference>
<dbReference type="Gene3D" id="3.40.960.10">
    <property type="entry name" value="VSR Endonuclease"/>
    <property type="match status" value="1"/>
</dbReference>
<accession>A0A6C0IDH3</accession>
<dbReference type="Pfam" id="PF04480">
    <property type="entry name" value="DUF559"/>
    <property type="match status" value="1"/>
</dbReference>
<sequence>MNTQLFIEKATKIHGDKYDYSKVEYINSKSKVNIICNEHGEFKQIHNDHLNGHGCKKCAINNTSNKNRGNKEEFIEKAIKIHGDKYDYSKVEYINALTKITIICKKHGEFLQKPSNHINAKQGCRICGNELNHKNQTCNTTEFIQKAIKIHGDKYDYSKVEYIKSNENVIIICKKHGEFLQKPNSHLSQEAGCLKCGKVYRYNTSEFIKIVIKIHGDKYDYSKVEYINSNTKITIICKKHGEFCQKPNDHLNNKAGCPICINKTEAKLYEQMKSLYPSLQTQFKQEWCKKILHLPFDFCIPEHKIIIELDGVQHFQQVRNWSSPQEQFENDKYKEECANENGYSIIRLLQEDVFNDSYDWVKELCNAIEEIKVSDDIINTYLCKNDEYKEF</sequence>
<dbReference type="AlphaFoldDB" id="A0A6C0IDH3"/>
<evidence type="ECO:0000313" key="2">
    <source>
        <dbReference type="EMBL" id="QHT91138.1"/>
    </source>
</evidence>
<organism evidence="2">
    <name type="scientific">viral metagenome</name>
    <dbReference type="NCBI Taxonomy" id="1070528"/>
    <lineage>
        <taxon>unclassified sequences</taxon>
        <taxon>metagenomes</taxon>
        <taxon>organismal metagenomes</taxon>
    </lineage>
</organism>